<keyword evidence="5" id="KW-0413">Isomerase</keyword>
<evidence type="ECO:0000256" key="7">
    <source>
        <dbReference type="SAM" id="Coils"/>
    </source>
</evidence>
<feature type="domain" description="Zinc finger-XS" evidence="10">
    <location>
        <begin position="308"/>
        <end position="348"/>
    </location>
</feature>
<dbReference type="InterPro" id="IPR035990">
    <property type="entry name" value="TIM_sf"/>
</dbReference>
<evidence type="ECO:0000259" key="10">
    <source>
        <dbReference type="Pfam" id="PF03470"/>
    </source>
</evidence>
<dbReference type="GO" id="GO:0080188">
    <property type="term" value="P:gene silencing by siRNA-directed DNA methylation"/>
    <property type="evidence" value="ECO:0007669"/>
    <property type="project" value="InterPro"/>
</dbReference>
<dbReference type="SUPFAM" id="SSF51351">
    <property type="entry name" value="Triosephosphate isomerase (TIM)"/>
    <property type="match status" value="1"/>
</dbReference>
<dbReference type="PROSITE" id="PS51440">
    <property type="entry name" value="TIM_2"/>
    <property type="match status" value="1"/>
</dbReference>
<dbReference type="InterPro" id="IPR005379">
    <property type="entry name" value="FDM1-5/IDN2_XH"/>
</dbReference>
<dbReference type="EMBL" id="JAQQAF010000009">
    <property type="protein sequence ID" value="KAJ8458256.1"/>
    <property type="molecule type" value="Genomic_DNA"/>
</dbReference>
<dbReference type="GO" id="GO:0004807">
    <property type="term" value="F:triose-phosphate isomerase activity"/>
    <property type="evidence" value="ECO:0007669"/>
    <property type="project" value="InterPro"/>
</dbReference>
<name>A0AAV8P102_ENSVE</name>
<dbReference type="Pfam" id="PF00121">
    <property type="entry name" value="TIM"/>
    <property type="match status" value="1"/>
</dbReference>
<dbReference type="PROSITE" id="PS00171">
    <property type="entry name" value="TIM_1"/>
    <property type="match status" value="1"/>
</dbReference>
<evidence type="ECO:0000256" key="3">
    <source>
        <dbReference type="ARBA" id="ARBA00023054"/>
    </source>
</evidence>
<dbReference type="InterPro" id="IPR045177">
    <property type="entry name" value="FDM1-5/IDN2"/>
</dbReference>
<dbReference type="InterPro" id="IPR000652">
    <property type="entry name" value="Triosephosphate_isomerase"/>
</dbReference>
<dbReference type="GO" id="GO:0006096">
    <property type="term" value="P:glycolytic process"/>
    <property type="evidence" value="ECO:0007669"/>
    <property type="project" value="InterPro"/>
</dbReference>
<dbReference type="InterPro" id="IPR005380">
    <property type="entry name" value="XS_domain"/>
</dbReference>
<accession>A0AAV8P102</accession>
<dbReference type="NCBIfam" id="TIGR00419">
    <property type="entry name" value="tim"/>
    <property type="match status" value="1"/>
</dbReference>
<keyword evidence="3 7" id="KW-0175">Coiled coil</keyword>
<comment type="pathway">
    <text evidence="6">Carbohydrate biosynthesis.</text>
</comment>
<evidence type="ECO:0000313" key="12">
    <source>
        <dbReference type="Proteomes" id="UP001222027"/>
    </source>
</evidence>
<dbReference type="CDD" id="cd00311">
    <property type="entry name" value="TIM"/>
    <property type="match status" value="1"/>
</dbReference>
<dbReference type="CDD" id="cd12266">
    <property type="entry name" value="RRM_like_XS"/>
    <property type="match status" value="1"/>
</dbReference>
<evidence type="ECO:0000256" key="5">
    <source>
        <dbReference type="ARBA" id="ARBA00023235"/>
    </source>
</evidence>
<evidence type="ECO:0000256" key="1">
    <source>
        <dbReference type="ARBA" id="ARBA00007422"/>
    </source>
</evidence>
<comment type="subunit">
    <text evidence="2">Homodimer.</text>
</comment>
<feature type="domain" description="Factor of DNA methylation 1-5/IDN2" evidence="9">
    <location>
        <begin position="765"/>
        <end position="895"/>
    </location>
</feature>
<dbReference type="InterPro" id="IPR022896">
    <property type="entry name" value="TrioseP_Isoase_bac/euk"/>
</dbReference>
<dbReference type="HAMAP" id="MF_00147_B">
    <property type="entry name" value="TIM_B"/>
    <property type="match status" value="1"/>
</dbReference>
<proteinExistence type="inferred from homology"/>
<keyword evidence="12" id="KW-1185">Reference proteome</keyword>
<dbReference type="InterPro" id="IPR038588">
    <property type="entry name" value="XS_domain_sf"/>
</dbReference>
<dbReference type="InterPro" id="IPR013785">
    <property type="entry name" value="Aldolase_TIM"/>
</dbReference>
<sequence>MARKFIVGGNWKCNGTVEEVKKIVTVLNEAEVPPEEVVEVVVSPPFVFLSLVKSLLRSDFQVTAQNCWVRKGGAFTGEVSAEMLVNLGIPWVILGHSERRLLLGETNEFVGDKVAYALSQGLKVIACVGETLEQRESGSTMDIVAAQTKAIAGWILDWNNVVLAYEPVWAIGTGKVATPTQAQEVHTALRKLLHDNVSPEVAASTRIIYGGSVNGANCKELAAQPDIDGFLVGGASLKPEFVDIIKSATDLSPALPSLRPPSFLQQMAQSSEESDISDSEVPEYEEKIYLRLKAGQFVVRNTDKTCRCPFCAGKKKQDYNYKDLLQHATGIGASNRKGKVKATHRALAKYLNNDMTDTTCSSEQLVVFQPMPSKSTSEDQFVWPWTGVVVNIPTEYKDGKYVGESGNRLKELLSKFHPLKVHPLWNHRGHTGNAIVDFTKDWTGFKDAMAFENNFEAEHYGKRNWLEKKHRGFDIYGWVARADDYNSAGPVGDYLRKNGNLKTVGELATEESRKTDRLVANLASQIEVKNKHLQELECKYNETTISLDKMMEERDSLLQAYNEEIRKMQHLARDHSRKILAENEKLRSELDSKRQELEMRRNQLDKLVAQNDVDKRKLDAERQKNAMKNNSLQLATMEQKKADENVLRLLEYHKREKESALKKILQLEKQLDQKQKLELEIQQMKGQLQIMKHMEGDEDATVKKKIDEMSEQLKEKIEEMEDLEALNQTLVVKERMSNDELQEARKALIHGLGDLLGGRSLIGIKRMGELDDVPFLPACKQRFSKDEAEVKAAEYCSHWQHELKKPEWHPFKIVITDGKPQEVIEEDDEKLQALKEEMGDAVYKAVTTALLEMNEYNPSGRYPIPELWNSKAGRKATLTEVINYIMKQWKTLKRKR</sequence>
<evidence type="ECO:0000256" key="2">
    <source>
        <dbReference type="ARBA" id="ARBA00011738"/>
    </source>
</evidence>
<dbReference type="Gene3D" id="3.20.20.70">
    <property type="entry name" value="Aldolase class I"/>
    <property type="match status" value="1"/>
</dbReference>
<organism evidence="11 12">
    <name type="scientific">Ensete ventricosum</name>
    <name type="common">Abyssinian banana</name>
    <name type="synonym">Musa ensete</name>
    <dbReference type="NCBI Taxonomy" id="4639"/>
    <lineage>
        <taxon>Eukaryota</taxon>
        <taxon>Viridiplantae</taxon>
        <taxon>Streptophyta</taxon>
        <taxon>Embryophyta</taxon>
        <taxon>Tracheophyta</taxon>
        <taxon>Spermatophyta</taxon>
        <taxon>Magnoliopsida</taxon>
        <taxon>Liliopsida</taxon>
        <taxon>Zingiberales</taxon>
        <taxon>Musaceae</taxon>
        <taxon>Ensete</taxon>
    </lineage>
</organism>
<dbReference type="Pfam" id="PF03470">
    <property type="entry name" value="zf-XS"/>
    <property type="match status" value="1"/>
</dbReference>
<feature type="domain" description="XS" evidence="8">
    <location>
        <begin position="378"/>
        <end position="487"/>
    </location>
</feature>
<evidence type="ECO:0000259" key="9">
    <source>
        <dbReference type="Pfam" id="PF03469"/>
    </source>
</evidence>
<gene>
    <name evidence="11" type="ORF">OPV22_031182</name>
</gene>
<reference evidence="11 12" key="1">
    <citation type="submission" date="2022-12" db="EMBL/GenBank/DDBJ databases">
        <title>Chromosome-scale assembly of the Ensete ventricosum genome.</title>
        <authorList>
            <person name="Dussert Y."/>
            <person name="Stocks J."/>
            <person name="Wendawek A."/>
            <person name="Woldeyes F."/>
            <person name="Nichols R.A."/>
            <person name="Borrell J.S."/>
        </authorList>
    </citation>
    <scope>NUCLEOTIDE SEQUENCE [LARGE SCALE GENOMIC DNA]</scope>
    <source>
        <strain evidence="12">cv. Maze</strain>
        <tissue evidence="11">Seeds</tissue>
    </source>
</reference>
<feature type="coiled-coil region" evidence="7">
    <location>
        <begin position="519"/>
        <end position="733"/>
    </location>
</feature>
<dbReference type="PANTHER" id="PTHR21596:SF3">
    <property type="entry name" value="FACTOR OF DNA METHYLATION 1-RELATED"/>
    <property type="match status" value="1"/>
</dbReference>
<keyword evidence="4" id="KW-0943">RNA-mediated gene silencing</keyword>
<evidence type="ECO:0000313" key="11">
    <source>
        <dbReference type="EMBL" id="KAJ8458256.1"/>
    </source>
</evidence>
<dbReference type="AlphaFoldDB" id="A0AAV8P102"/>
<dbReference type="PANTHER" id="PTHR21596">
    <property type="entry name" value="RIBONUCLEASE P SUBUNIT P38"/>
    <property type="match status" value="1"/>
</dbReference>
<dbReference type="Gene3D" id="3.30.70.2890">
    <property type="entry name" value="XS domain"/>
    <property type="match status" value="1"/>
</dbReference>
<evidence type="ECO:0000259" key="8">
    <source>
        <dbReference type="Pfam" id="PF03468"/>
    </source>
</evidence>
<evidence type="ECO:0000256" key="6">
    <source>
        <dbReference type="ARBA" id="ARBA00024331"/>
    </source>
</evidence>
<comment type="similarity">
    <text evidence="1">Belongs to the triosephosphate isomerase family.</text>
</comment>
<dbReference type="FunFam" id="3.20.20.70:FF:000025">
    <property type="entry name" value="Triosephosphate isomerase"/>
    <property type="match status" value="1"/>
</dbReference>
<dbReference type="InterPro" id="IPR020861">
    <property type="entry name" value="Triosephosphate_isomerase_AS"/>
</dbReference>
<evidence type="ECO:0000256" key="4">
    <source>
        <dbReference type="ARBA" id="ARBA00023158"/>
    </source>
</evidence>
<protein>
    <submittedName>
        <fullName evidence="11">Uncharacterized protein</fullName>
    </submittedName>
</protein>
<dbReference type="Pfam" id="PF03468">
    <property type="entry name" value="XS"/>
    <property type="match status" value="1"/>
</dbReference>
<dbReference type="Pfam" id="PF03469">
    <property type="entry name" value="XH"/>
    <property type="match status" value="1"/>
</dbReference>
<dbReference type="InterPro" id="IPR005381">
    <property type="entry name" value="Znf-XS_domain"/>
</dbReference>
<comment type="caution">
    <text evidence="11">The sequence shown here is derived from an EMBL/GenBank/DDBJ whole genome shotgun (WGS) entry which is preliminary data.</text>
</comment>
<dbReference type="Proteomes" id="UP001222027">
    <property type="component" value="Unassembled WGS sequence"/>
</dbReference>